<dbReference type="Pfam" id="PF05258">
    <property type="entry name" value="DciA"/>
    <property type="match status" value="1"/>
</dbReference>
<dbReference type="Proteomes" id="UP000199496">
    <property type="component" value="Unassembled WGS sequence"/>
</dbReference>
<sequence>MRRTQTYLNPDLLQQAALLERLTRDIKTLLPPGPREHCWVSGIQAGVVTLVTDSGVWATPLRYRQRDILARLQREHGIQARTIRIRVRPAVTPPATTSRLQPPEPLTTKARQALLGAANTVTDPELGQVLRRLAMRRHTPVKP</sequence>
<name>A0A1H8Z8D4_9GAMM</name>
<dbReference type="EMBL" id="FOFO01000002">
    <property type="protein sequence ID" value="SEP60517.1"/>
    <property type="molecule type" value="Genomic_DNA"/>
</dbReference>
<keyword evidence="2" id="KW-1185">Reference proteome</keyword>
<dbReference type="AlphaFoldDB" id="A0A1H8Z8D4"/>
<dbReference type="InterPro" id="IPR007922">
    <property type="entry name" value="DciA-like"/>
</dbReference>
<evidence type="ECO:0000313" key="1">
    <source>
        <dbReference type="EMBL" id="SEP60517.1"/>
    </source>
</evidence>
<evidence type="ECO:0008006" key="3">
    <source>
        <dbReference type="Google" id="ProtNLM"/>
    </source>
</evidence>
<dbReference type="OrthoDB" id="5794521at2"/>
<evidence type="ECO:0000313" key="2">
    <source>
        <dbReference type="Proteomes" id="UP000199496"/>
    </source>
</evidence>
<reference evidence="1 2" key="1">
    <citation type="submission" date="2016-10" db="EMBL/GenBank/DDBJ databases">
        <authorList>
            <person name="de Groot N.N."/>
        </authorList>
    </citation>
    <scope>NUCLEOTIDE SEQUENCE [LARGE SCALE GENOMIC DNA]</scope>
    <source>
        <strain evidence="1 2">B7-7</strain>
    </source>
</reference>
<dbReference type="STRING" id="867345.SAMN05421693_1027"/>
<proteinExistence type="predicted"/>
<protein>
    <recommendedName>
        <fullName evidence="3">DUF721 domain-containing protein</fullName>
    </recommendedName>
</protein>
<gene>
    <name evidence="1" type="ORF">SAMN05421693_1027</name>
</gene>
<organism evidence="1 2">
    <name type="scientific">Ectothiorhodospira magna</name>
    <dbReference type="NCBI Taxonomy" id="867345"/>
    <lineage>
        <taxon>Bacteria</taxon>
        <taxon>Pseudomonadati</taxon>
        <taxon>Pseudomonadota</taxon>
        <taxon>Gammaproteobacteria</taxon>
        <taxon>Chromatiales</taxon>
        <taxon>Ectothiorhodospiraceae</taxon>
        <taxon>Ectothiorhodospira</taxon>
    </lineage>
</organism>
<dbReference type="RefSeq" id="WP_090202621.1">
    <property type="nucleotide sequence ID" value="NZ_FOFO01000002.1"/>
</dbReference>
<accession>A0A1H8Z8D4</accession>